<dbReference type="Pfam" id="PF05016">
    <property type="entry name" value="ParE_toxin"/>
    <property type="match status" value="1"/>
</dbReference>
<keyword evidence="1" id="KW-1277">Toxin-antitoxin system</keyword>
<dbReference type="Proteomes" id="UP001596023">
    <property type="component" value="Unassembled WGS sequence"/>
</dbReference>
<comment type="caution">
    <text evidence="2">The sequence shown here is derived from an EMBL/GenBank/DDBJ whole genome shotgun (WGS) entry which is preliminary data.</text>
</comment>
<dbReference type="EMBL" id="JBHSGN010000128">
    <property type="protein sequence ID" value="MFC4676284.1"/>
    <property type="molecule type" value="Genomic_DNA"/>
</dbReference>
<name>A0ABV9L1B0_9BACT</name>
<dbReference type="InterPro" id="IPR007712">
    <property type="entry name" value="RelE/ParE_toxin"/>
</dbReference>
<dbReference type="RefSeq" id="WP_380000357.1">
    <property type="nucleotide sequence ID" value="NZ_JBHSGN010000128.1"/>
</dbReference>
<dbReference type="Gene3D" id="3.30.2310.20">
    <property type="entry name" value="RelE-like"/>
    <property type="match status" value="1"/>
</dbReference>
<organism evidence="2 3">
    <name type="scientific">Dysgonomonas termitidis</name>
    <dbReference type="NCBI Taxonomy" id="1516126"/>
    <lineage>
        <taxon>Bacteria</taxon>
        <taxon>Pseudomonadati</taxon>
        <taxon>Bacteroidota</taxon>
        <taxon>Bacteroidia</taxon>
        <taxon>Bacteroidales</taxon>
        <taxon>Dysgonomonadaceae</taxon>
        <taxon>Dysgonomonas</taxon>
    </lineage>
</organism>
<reference evidence="3" key="1">
    <citation type="journal article" date="2019" name="Int. J. Syst. Evol. Microbiol.">
        <title>The Global Catalogue of Microorganisms (GCM) 10K type strain sequencing project: providing services to taxonomists for standard genome sequencing and annotation.</title>
        <authorList>
            <consortium name="The Broad Institute Genomics Platform"/>
            <consortium name="The Broad Institute Genome Sequencing Center for Infectious Disease"/>
            <person name="Wu L."/>
            <person name="Ma J."/>
        </authorList>
    </citation>
    <scope>NUCLEOTIDE SEQUENCE [LARGE SCALE GENOMIC DNA]</scope>
    <source>
        <strain evidence="3">CCUG 66188</strain>
    </source>
</reference>
<evidence type="ECO:0000256" key="1">
    <source>
        <dbReference type="ARBA" id="ARBA00022649"/>
    </source>
</evidence>
<evidence type="ECO:0000313" key="3">
    <source>
        <dbReference type="Proteomes" id="UP001596023"/>
    </source>
</evidence>
<proteinExistence type="predicted"/>
<evidence type="ECO:0000313" key="2">
    <source>
        <dbReference type="EMBL" id="MFC4676284.1"/>
    </source>
</evidence>
<accession>A0ABV9L1B0</accession>
<protein>
    <submittedName>
        <fullName evidence="2">Type II toxin-antitoxin system RelE/ParE family toxin</fullName>
    </submittedName>
</protein>
<gene>
    <name evidence="2" type="ORF">ACFO6W_21605</name>
</gene>
<dbReference type="InterPro" id="IPR035093">
    <property type="entry name" value="RelE/ParE_toxin_dom_sf"/>
</dbReference>
<sequence>MKTKVVWTTSARNELALIYQYLLDNTSVSIALNLIQDILDVSQLEQFPQSGAIESNLVKVIGEYRYLIRGRNNYKIIYRVEGDTVYIVDIFDCRKDPKQMKERIK</sequence>
<keyword evidence="3" id="KW-1185">Reference proteome</keyword>